<sequence length="139" mass="15740">MSELIPRSEKSDVFSMVLRSNCTGLHYSLFFPSSDLQRVWQDLGLLPPRPLPQGFQLPRPQPLANDVSSMVLRSHCTGLHYSLFFPSADLQRVWQDLGLLPPQPLPQGFQLRRPQPLSEPMDSEEMGPQETGPQKKVAF</sequence>
<accession>A0AAW0XXV2</accession>
<proteinExistence type="predicted"/>
<comment type="caution">
    <text evidence="2">The sequence shown here is derived from an EMBL/GenBank/DDBJ whole genome shotgun (WGS) entry which is preliminary data.</text>
</comment>
<keyword evidence="3" id="KW-1185">Reference proteome</keyword>
<dbReference type="EMBL" id="JARKIK010000021">
    <property type="protein sequence ID" value="KAK8744676.1"/>
    <property type="molecule type" value="Genomic_DNA"/>
</dbReference>
<evidence type="ECO:0000313" key="3">
    <source>
        <dbReference type="Proteomes" id="UP001445076"/>
    </source>
</evidence>
<evidence type="ECO:0000313" key="2">
    <source>
        <dbReference type="EMBL" id="KAK8744676.1"/>
    </source>
</evidence>
<protein>
    <submittedName>
        <fullName evidence="2">Uncharacterized protein</fullName>
    </submittedName>
</protein>
<reference evidence="2 3" key="1">
    <citation type="journal article" date="2024" name="BMC Genomics">
        <title>Genome assembly of redclaw crayfish (Cherax quadricarinatus) provides insights into its immune adaptation and hypoxia tolerance.</title>
        <authorList>
            <person name="Liu Z."/>
            <person name="Zheng J."/>
            <person name="Li H."/>
            <person name="Fang K."/>
            <person name="Wang S."/>
            <person name="He J."/>
            <person name="Zhou D."/>
            <person name="Weng S."/>
            <person name="Chi M."/>
            <person name="Gu Z."/>
            <person name="He J."/>
            <person name="Li F."/>
            <person name="Wang M."/>
        </authorList>
    </citation>
    <scope>NUCLEOTIDE SEQUENCE [LARGE SCALE GENOMIC DNA]</scope>
    <source>
        <strain evidence="2">ZL_2023a</strain>
    </source>
</reference>
<dbReference type="Proteomes" id="UP001445076">
    <property type="component" value="Unassembled WGS sequence"/>
</dbReference>
<dbReference type="AlphaFoldDB" id="A0AAW0XXV2"/>
<feature type="compositionally biased region" description="Low complexity" evidence="1">
    <location>
        <begin position="106"/>
        <end position="116"/>
    </location>
</feature>
<name>A0AAW0XXV2_CHEQU</name>
<evidence type="ECO:0000256" key="1">
    <source>
        <dbReference type="SAM" id="MobiDB-lite"/>
    </source>
</evidence>
<feature type="region of interest" description="Disordered" evidence="1">
    <location>
        <begin position="105"/>
        <end position="139"/>
    </location>
</feature>
<organism evidence="2 3">
    <name type="scientific">Cherax quadricarinatus</name>
    <name type="common">Australian red claw crayfish</name>
    <dbReference type="NCBI Taxonomy" id="27406"/>
    <lineage>
        <taxon>Eukaryota</taxon>
        <taxon>Metazoa</taxon>
        <taxon>Ecdysozoa</taxon>
        <taxon>Arthropoda</taxon>
        <taxon>Crustacea</taxon>
        <taxon>Multicrustacea</taxon>
        <taxon>Malacostraca</taxon>
        <taxon>Eumalacostraca</taxon>
        <taxon>Eucarida</taxon>
        <taxon>Decapoda</taxon>
        <taxon>Pleocyemata</taxon>
        <taxon>Astacidea</taxon>
        <taxon>Parastacoidea</taxon>
        <taxon>Parastacidae</taxon>
        <taxon>Cherax</taxon>
    </lineage>
</organism>
<gene>
    <name evidence="2" type="ORF">OTU49_000563</name>
</gene>